<dbReference type="Proteomes" id="UP000321676">
    <property type="component" value="Unassembled WGS sequence"/>
</dbReference>
<name>A0ABQ0VYT5_9SPHI</name>
<evidence type="ECO:0000313" key="1">
    <source>
        <dbReference type="EMBL" id="GEM66758.1"/>
    </source>
</evidence>
<dbReference type="InterPro" id="IPR013785">
    <property type="entry name" value="Aldolase_TIM"/>
</dbReference>
<dbReference type="InterPro" id="IPR017853">
    <property type="entry name" value="GH"/>
</dbReference>
<sequence length="68" mass="7956">MPIGEAEDYRPYWNASWLQNRPSWIIAENPDWNGNFKVKYWDKEGQSIIFGNEKSSLKKIFDAVFDGG</sequence>
<dbReference type="EMBL" id="BJXH01000002">
    <property type="protein sequence ID" value="GEM66758.1"/>
    <property type="molecule type" value="Genomic_DNA"/>
</dbReference>
<comment type="caution">
    <text evidence="1">The sequence shown here is derived from an EMBL/GenBank/DDBJ whole genome shotgun (WGS) entry which is preliminary data.</text>
</comment>
<evidence type="ECO:0000313" key="2">
    <source>
        <dbReference type="Proteomes" id="UP000321676"/>
    </source>
</evidence>
<dbReference type="InterPro" id="IPR016062">
    <property type="entry name" value="TM1410-rel"/>
</dbReference>
<gene>
    <name evidence="1" type="ORF">SMI01S_03640</name>
</gene>
<dbReference type="Gene3D" id="3.20.20.70">
    <property type="entry name" value="Aldolase class I"/>
    <property type="match status" value="1"/>
</dbReference>
<dbReference type="PANTHER" id="PTHR35882:SF3">
    <property type="entry name" value="GLYCOSIDE-HYDROLASE FAMILY GH114 TIM-BARREL DOMAIN-CONTAINING PROTEIN"/>
    <property type="match status" value="1"/>
</dbReference>
<organism evidence="1 2">
    <name type="scientific">Sphingobacterium mizutaii NBRC 14946 = DSM 11724</name>
    <dbReference type="NCBI Taxonomy" id="1220576"/>
    <lineage>
        <taxon>Bacteria</taxon>
        <taxon>Pseudomonadati</taxon>
        <taxon>Bacteroidota</taxon>
        <taxon>Sphingobacteriia</taxon>
        <taxon>Sphingobacteriales</taxon>
        <taxon>Sphingobacteriaceae</taxon>
        <taxon>Sphingobacterium</taxon>
    </lineage>
</organism>
<dbReference type="PRINTS" id="PR01545">
    <property type="entry name" value="THEMAYE10DUF"/>
</dbReference>
<dbReference type="PANTHER" id="PTHR35882">
    <property type="entry name" value="PELA"/>
    <property type="match status" value="1"/>
</dbReference>
<dbReference type="SUPFAM" id="SSF51445">
    <property type="entry name" value="(Trans)glycosidases"/>
    <property type="match status" value="1"/>
</dbReference>
<protein>
    <submittedName>
        <fullName evidence="1">Uncharacterized protein</fullName>
    </submittedName>
</protein>
<keyword evidence="2" id="KW-1185">Reference proteome</keyword>
<reference evidence="1 2" key="1">
    <citation type="submission" date="2019-07" db="EMBL/GenBank/DDBJ databases">
        <title>Whole genome shotgun sequence of Sphingobacterium mizutaii NBRC 14946.</title>
        <authorList>
            <person name="Hosoyama A."/>
            <person name="Uohara A."/>
            <person name="Ohji S."/>
            <person name="Ichikawa N."/>
        </authorList>
    </citation>
    <scope>NUCLEOTIDE SEQUENCE [LARGE SCALE GENOMIC DNA]</scope>
    <source>
        <strain evidence="1 2">NBRC 14946</strain>
    </source>
</reference>
<proteinExistence type="predicted"/>
<accession>A0ABQ0VYT5</accession>